<accession>A0A8X7XHL1</accession>
<dbReference type="GO" id="GO:0030286">
    <property type="term" value="C:dynein complex"/>
    <property type="evidence" value="ECO:0007669"/>
    <property type="project" value="InterPro"/>
</dbReference>
<name>A0A8X7XHL1_POLSE</name>
<dbReference type="InterPro" id="IPR004273">
    <property type="entry name" value="Dynein_heavy_D6_P-loop"/>
</dbReference>
<dbReference type="GO" id="GO:0051959">
    <property type="term" value="F:dynein light intermediate chain binding"/>
    <property type="evidence" value="ECO:0007669"/>
    <property type="project" value="InterPro"/>
</dbReference>
<dbReference type="Gene3D" id="1.10.8.1220">
    <property type="match status" value="1"/>
</dbReference>
<dbReference type="GO" id="GO:0045505">
    <property type="term" value="F:dynein intermediate chain binding"/>
    <property type="evidence" value="ECO:0007669"/>
    <property type="project" value="InterPro"/>
</dbReference>
<feature type="non-terminal residue" evidence="4">
    <location>
        <position position="1"/>
    </location>
</feature>
<dbReference type="Proteomes" id="UP000886611">
    <property type="component" value="Unassembled WGS sequence"/>
</dbReference>
<dbReference type="Gene3D" id="3.40.50.300">
    <property type="entry name" value="P-loop containing nucleotide triphosphate hydrolases"/>
    <property type="match status" value="1"/>
</dbReference>
<feature type="domain" description="Dynein heavy chain C-terminal" evidence="3">
    <location>
        <begin position="895"/>
        <end position="1166"/>
    </location>
</feature>
<dbReference type="EMBL" id="JAATIS010000485">
    <property type="protein sequence ID" value="KAG2467824.1"/>
    <property type="molecule type" value="Genomic_DNA"/>
</dbReference>
<dbReference type="Gene3D" id="1.20.1270.280">
    <property type="match status" value="1"/>
</dbReference>
<protein>
    <submittedName>
        <fullName evidence="4">DYH8 protein</fullName>
    </submittedName>
</protein>
<sequence length="1172" mass="132876">MKRLERRPSLYRQAANNVGGVGMGDPTPPHTVTELQAMDIYMYFHYLLGMGAESLQVFLTQEESDSEELEEEDLLKDDTVDEYDEAFYKMKEISSKSQANKLYEDLENAKYDLEEARNNLKHAKNQILEMVLVMLGLLPYAHEMDLETARPLRISTEFSEGRRSQKSMASLSARNSKKLITKGSKMDIKEKVDKNWWKALQNYVNDSSKFVELIHNIAQLEDGLQDEVLKEVEAYLAKPTEGNLGVTGEDATPQTITPAKKFSASDSNTGKGGITIAAARYSSEEAAVLVAFVVALVEYTHLCGPLKACLRRVQELEGEKQDLEIHKQELETEYLDNMQELWDMETNIVKILSTEKSLLNSLTINKKLCDLKQRYEEELETKSRLEISEKSILSIKEGFKDIALRGAVMFDIAYALRRLNSLYHVSYNQLLGVFDSSIANSERYSVKTIVDRVTYNIFCYVGKYLLEKDRIIYSLLLALEMETSLGHISPGMVEFIFSPDLCSEVMKAIGAKTSEARQQAKNPFDWMTDEQFKNVQVKGPEGLDELSPLQRLLVIRAVRNDRFIQAASLFISGVLGKKYSAAIPSDLQSCLQQSKTQTPILLLYDFEADVPWRLVSDLSKKRSCALQVITVCDSNCSETSRVMQLIEQAMVKGKWLLLENIQNSPHFMMTLESILQEKEDVNKNFRIWVSAQTSSSLTVRLLHSSVKIVVDTPKNIKDGLMKYIQQVDTENLDVISYPEWLPAVHNLCFLHCAVRIRATCGGIVGWNCKKNMTFGIQEYLVGSYVHLRYRIPAAFFSSGTPVNILIQALDSIPRYSLDVPEGVSLHNAPNLHFGDEYYVASELHGLYSSLSPSRLKEFPLSQTSTILPDSSSHTGHGLQNVAPVTPLTYYQLKSPTEPELWEICSSILTKLPKGWSKDVINDRLKKLGGNTPFNLFIKKELSHLMNVLSEVRKNIQTIKNCTEALNIFGDRLPPAELSVARDLIQQRAAKHWLTIGKMASPDRYWTTMTWISDLQQRVLHFEKILQLGLLGIFKQQCVRQHAERTGTVEPMVFQTVITQRDKEHMRDPPQEGMFVYGLYVWGAAWHKTEAGLIDASPKQSPVSLPVIHLRCMSRSEKANHAEVNKTTDTYQCPVYMSSTGPRDPIFHVDIWKDNVPAARWALRGMKATLQPF</sequence>
<dbReference type="AlphaFoldDB" id="A0A8X7XHL1"/>
<dbReference type="PANTHER" id="PTHR46961:SF15">
    <property type="entry name" value="AAA+ ATPASE DOMAIN-CONTAINING PROTEIN"/>
    <property type="match status" value="1"/>
</dbReference>
<dbReference type="Gene3D" id="1.20.920.20">
    <property type="match status" value="1"/>
</dbReference>
<feature type="coiled-coil region" evidence="1">
    <location>
        <begin position="306"/>
        <end position="340"/>
    </location>
</feature>
<evidence type="ECO:0000313" key="4">
    <source>
        <dbReference type="EMBL" id="KAG2467824.1"/>
    </source>
</evidence>
<feature type="non-terminal residue" evidence="4">
    <location>
        <position position="1172"/>
    </location>
</feature>
<comment type="caution">
    <text evidence="4">The sequence shown here is derived from an EMBL/GenBank/DDBJ whole genome shotgun (WGS) entry which is preliminary data.</text>
</comment>
<evidence type="ECO:0000259" key="2">
    <source>
        <dbReference type="Pfam" id="PF03028"/>
    </source>
</evidence>
<dbReference type="InterPro" id="IPR043160">
    <property type="entry name" value="Dynein_C_barrel"/>
</dbReference>
<dbReference type="PANTHER" id="PTHR46961">
    <property type="entry name" value="DYNEIN HEAVY CHAIN 1, AXONEMAL-LIKE PROTEIN"/>
    <property type="match status" value="1"/>
</dbReference>
<dbReference type="Pfam" id="PF03028">
    <property type="entry name" value="Dynein_heavy"/>
    <property type="match status" value="1"/>
</dbReference>
<evidence type="ECO:0000259" key="3">
    <source>
        <dbReference type="Pfam" id="PF18199"/>
    </source>
</evidence>
<dbReference type="InterPro" id="IPR027417">
    <property type="entry name" value="P-loop_NTPase"/>
</dbReference>
<dbReference type="Gene3D" id="3.10.490.20">
    <property type="match status" value="1"/>
</dbReference>
<keyword evidence="5" id="KW-1185">Reference proteome</keyword>
<dbReference type="InterPro" id="IPR041228">
    <property type="entry name" value="Dynein_C"/>
</dbReference>
<evidence type="ECO:0000256" key="1">
    <source>
        <dbReference type="SAM" id="Coils"/>
    </source>
</evidence>
<reference evidence="4 5" key="1">
    <citation type="journal article" date="2021" name="Cell">
        <title>Tracing the genetic footprints of vertebrate landing in non-teleost ray-finned fishes.</title>
        <authorList>
            <person name="Bi X."/>
            <person name="Wang K."/>
            <person name="Yang L."/>
            <person name="Pan H."/>
            <person name="Jiang H."/>
            <person name="Wei Q."/>
            <person name="Fang M."/>
            <person name="Yu H."/>
            <person name="Zhu C."/>
            <person name="Cai Y."/>
            <person name="He Y."/>
            <person name="Gan X."/>
            <person name="Zeng H."/>
            <person name="Yu D."/>
            <person name="Zhu Y."/>
            <person name="Jiang H."/>
            <person name="Qiu Q."/>
            <person name="Yang H."/>
            <person name="Zhang Y.E."/>
            <person name="Wang W."/>
            <person name="Zhu M."/>
            <person name="He S."/>
            <person name="Zhang G."/>
        </authorList>
    </citation>
    <scope>NUCLEOTIDE SEQUENCE [LARGE SCALE GENOMIC DNA]</scope>
    <source>
        <strain evidence="4">Bchr_013</strain>
    </source>
</reference>
<gene>
    <name evidence="4" type="primary">Dnah8_0</name>
    <name evidence="4" type="ORF">GTO96_0014896</name>
</gene>
<organism evidence="4 5">
    <name type="scientific">Polypterus senegalus</name>
    <name type="common">Senegal bichir</name>
    <dbReference type="NCBI Taxonomy" id="55291"/>
    <lineage>
        <taxon>Eukaryota</taxon>
        <taxon>Metazoa</taxon>
        <taxon>Chordata</taxon>
        <taxon>Craniata</taxon>
        <taxon>Vertebrata</taxon>
        <taxon>Euteleostomi</taxon>
        <taxon>Actinopterygii</taxon>
        <taxon>Polypteriformes</taxon>
        <taxon>Polypteridae</taxon>
        <taxon>Polypterus</taxon>
    </lineage>
</organism>
<proteinExistence type="predicted"/>
<evidence type="ECO:0000313" key="5">
    <source>
        <dbReference type="Proteomes" id="UP000886611"/>
    </source>
</evidence>
<dbReference type="Pfam" id="PF18199">
    <property type="entry name" value="Dynein_C"/>
    <property type="match status" value="1"/>
</dbReference>
<dbReference type="GO" id="GO:0007018">
    <property type="term" value="P:microtubule-based movement"/>
    <property type="evidence" value="ECO:0007669"/>
    <property type="project" value="InterPro"/>
</dbReference>
<dbReference type="InterPro" id="IPR026983">
    <property type="entry name" value="DHC"/>
</dbReference>
<dbReference type="GO" id="GO:0008569">
    <property type="term" value="F:minus-end-directed microtubule motor activity"/>
    <property type="evidence" value="ECO:0007669"/>
    <property type="project" value="InterPro"/>
</dbReference>
<keyword evidence="1" id="KW-0175">Coiled coil</keyword>
<feature type="coiled-coil region" evidence="1">
    <location>
        <begin position="96"/>
        <end position="133"/>
    </location>
</feature>
<feature type="domain" description="Dynein heavy chain region D6 P-loop" evidence="2">
    <location>
        <begin position="596"/>
        <end position="709"/>
    </location>
</feature>